<dbReference type="SMART" id="SM00640">
    <property type="entry name" value="Glyco_32"/>
    <property type="match status" value="1"/>
</dbReference>
<protein>
    <submittedName>
        <fullName evidence="8">Glycoside hydrolase family 32 protein</fullName>
    </submittedName>
</protein>
<feature type="region of interest" description="Disordered" evidence="5">
    <location>
        <begin position="1"/>
        <end position="20"/>
    </location>
</feature>
<accession>A0ABW2TS42</accession>
<dbReference type="PANTHER" id="PTHR42800">
    <property type="entry name" value="EXOINULINASE INUD (AFU_ORTHOLOGUE AFUA_5G00480)"/>
    <property type="match status" value="1"/>
</dbReference>
<dbReference type="Gene3D" id="2.115.10.20">
    <property type="entry name" value="Glycosyl hydrolase domain, family 43"/>
    <property type="match status" value="1"/>
</dbReference>
<evidence type="ECO:0000256" key="2">
    <source>
        <dbReference type="ARBA" id="ARBA00022801"/>
    </source>
</evidence>
<evidence type="ECO:0000256" key="1">
    <source>
        <dbReference type="ARBA" id="ARBA00009902"/>
    </source>
</evidence>
<evidence type="ECO:0000256" key="4">
    <source>
        <dbReference type="RuleBase" id="RU362110"/>
    </source>
</evidence>
<dbReference type="Gene3D" id="2.60.120.560">
    <property type="entry name" value="Exo-inulinase, domain 1"/>
    <property type="match status" value="1"/>
</dbReference>
<comment type="caution">
    <text evidence="8">The sequence shown here is derived from an EMBL/GenBank/DDBJ whole genome shotgun (WGS) entry which is preliminary data.</text>
</comment>
<feature type="compositionally biased region" description="Basic and acidic residues" evidence="5">
    <location>
        <begin position="70"/>
        <end position="94"/>
    </location>
</feature>
<dbReference type="PANTHER" id="PTHR42800:SF1">
    <property type="entry name" value="EXOINULINASE INUD (AFU_ORTHOLOGUE AFUA_5G00480)"/>
    <property type="match status" value="1"/>
</dbReference>
<feature type="domain" description="Glycosyl hydrolase family 32 N-terminal" evidence="6">
    <location>
        <begin position="124"/>
        <end position="415"/>
    </location>
</feature>
<dbReference type="CDD" id="cd18622">
    <property type="entry name" value="GH32_Inu-like"/>
    <property type="match status" value="1"/>
</dbReference>
<dbReference type="SUPFAM" id="SSF75005">
    <property type="entry name" value="Arabinanase/levansucrase/invertase"/>
    <property type="match status" value="1"/>
</dbReference>
<dbReference type="Pfam" id="PF00251">
    <property type="entry name" value="Glyco_hydro_32N"/>
    <property type="match status" value="1"/>
</dbReference>
<name>A0ABW2TS42_9PSEU</name>
<dbReference type="InterPro" id="IPR013320">
    <property type="entry name" value="ConA-like_dom_sf"/>
</dbReference>
<evidence type="ECO:0000313" key="9">
    <source>
        <dbReference type="Proteomes" id="UP001596512"/>
    </source>
</evidence>
<dbReference type="InterPro" id="IPR001362">
    <property type="entry name" value="Glyco_hydro_32"/>
</dbReference>
<gene>
    <name evidence="8" type="ORF">ACFQV2_25290</name>
</gene>
<dbReference type="SUPFAM" id="SSF49899">
    <property type="entry name" value="Concanavalin A-like lectins/glucanases"/>
    <property type="match status" value="1"/>
</dbReference>
<dbReference type="Pfam" id="PF08244">
    <property type="entry name" value="Glyco_hydro_32C"/>
    <property type="match status" value="1"/>
</dbReference>
<reference evidence="9" key="1">
    <citation type="journal article" date="2019" name="Int. J. Syst. Evol. Microbiol.">
        <title>The Global Catalogue of Microorganisms (GCM) 10K type strain sequencing project: providing services to taxonomists for standard genome sequencing and annotation.</title>
        <authorList>
            <consortium name="The Broad Institute Genomics Platform"/>
            <consortium name="The Broad Institute Genome Sequencing Center for Infectious Disease"/>
            <person name="Wu L."/>
            <person name="Ma J."/>
        </authorList>
    </citation>
    <scope>NUCLEOTIDE SEQUENCE [LARGE SCALE GENOMIC DNA]</scope>
    <source>
        <strain evidence="9">JCM 17695</strain>
    </source>
</reference>
<proteinExistence type="inferred from homology"/>
<feature type="domain" description="Glycosyl hydrolase family 32 C-terminal" evidence="7">
    <location>
        <begin position="454"/>
        <end position="559"/>
    </location>
</feature>
<keyword evidence="9" id="KW-1185">Reference proteome</keyword>
<dbReference type="InterPro" id="IPR013189">
    <property type="entry name" value="Glyco_hydro_32_C"/>
</dbReference>
<feature type="region of interest" description="Disordered" evidence="5">
    <location>
        <begin position="41"/>
        <end position="115"/>
    </location>
</feature>
<dbReference type="InterPro" id="IPR013148">
    <property type="entry name" value="Glyco_hydro_32_N"/>
</dbReference>
<evidence type="ECO:0000313" key="8">
    <source>
        <dbReference type="EMBL" id="MFC7616291.1"/>
    </source>
</evidence>
<sequence>MGPVRPMSMREQWPTDGYDGELGHGCKTFCKRLPWDSTTRAWGHASSQPVARVRGPPSPVDGDRALPAPEAHDEAEDRAGGHRTPGDRRRDSATRRTGRRSPGARGRRPVREAGEWSTYRPAAHLTPATRWMNDPQRPFYLDGRWHFYYLYNADHPHGNGTAWYHATSTDLVHWEDEGVAIDKYRNGLGDIWSGSAVVDERGTAGFGAGAVIALVTQQVDGVQRQSLFYSTDGGYSFENHEGNPVMDNPGVEAWRDPKVVWDDKRSQWLMLLAEGDKVGFYTSPDLRTWTYRSGFARDDLGVLECPDLFELPVDGDPTRTTWVLGVSANGERTGRTTGYAYWTGDWNGESFTPDRPDPRWLDSGSDFYAAVTWPGRHGGRYAIGWMNNWAYAGELPTEDWSGGMMSTVRELTLRPRADGLALASRPIGALASLEGDPARVSDLRVDTEHTAIPQPISDAYRMRVRLSASPDDPAREARIRIHGADGTSAAVGYDFERGSVFLTRDGDAVAGTMPEEYREVRTAQAAPRAGVVDLDVIVDRGSIEVFAQDGEAVLSNLTFLAPGRLSVEPVDGAVDLHEFSVAPLAVAAPQRR</sequence>
<keyword evidence="3 4" id="KW-0326">Glycosidase</keyword>
<dbReference type="GO" id="GO:0016787">
    <property type="term" value="F:hydrolase activity"/>
    <property type="evidence" value="ECO:0007669"/>
    <property type="project" value="UniProtKB-KW"/>
</dbReference>
<comment type="similarity">
    <text evidence="1 4">Belongs to the glycosyl hydrolase 32 family.</text>
</comment>
<dbReference type="EMBL" id="JBHTEY010000004">
    <property type="protein sequence ID" value="MFC7616291.1"/>
    <property type="molecule type" value="Genomic_DNA"/>
</dbReference>
<organism evidence="8 9">
    <name type="scientific">Actinokineospora soli</name>
    <dbReference type="NCBI Taxonomy" id="1048753"/>
    <lineage>
        <taxon>Bacteria</taxon>
        <taxon>Bacillati</taxon>
        <taxon>Actinomycetota</taxon>
        <taxon>Actinomycetes</taxon>
        <taxon>Pseudonocardiales</taxon>
        <taxon>Pseudonocardiaceae</taxon>
        <taxon>Actinokineospora</taxon>
    </lineage>
</organism>
<keyword evidence="2 4" id="KW-0378">Hydrolase</keyword>
<dbReference type="InterPro" id="IPR023296">
    <property type="entry name" value="Glyco_hydro_beta-prop_sf"/>
</dbReference>
<evidence type="ECO:0000256" key="3">
    <source>
        <dbReference type="ARBA" id="ARBA00023295"/>
    </source>
</evidence>
<evidence type="ECO:0000256" key="5">
    <source>
        <dbReference type="SAM" id="MobiDB-lite"/>
    </source>
</evidence>
<evidence type="ECO:0000259" key="6">
    <source>
        <dbReference type="Pfam" id="PF00251"/>
    </source>
</evidence>
<evidence type="ECO:0000259" key="7">
    <source>
        <dbReference type="Pfam" id="PF08244"/>
    </source>
</evidence>
<dbReference type="Proteomes" id="UP001596512">
    <property type="component" value="Unassembled WGS sequence"/>
</dbReference>